<sequence>MKTELLNAVESASLKKNVPYFEIGDTVEVHCRIQEGNKTRVQVFSGVVIARKGSGINESFTVRRMIADQGVERVFPLHSPNVVDVVPIRSAKVRRAKLYFLRQRAGKAVRLKQRHSKHTAVRKTK</sequence>
<organism evidence="7 8">
    <name type="scientific">Sedimentisphaera salicampi</name>
    <dbReference type="NCBI Taxonomy" id="1941349"/>
    <lineage>
        <taxon>Bacteria</taxon>
        <taxon>Pseudomonadati</taxon>
        <taxon>Planctomycetota</taxon>
        <taxon>Phycisphaerae</taxon>
        <taxon>Sedimentisphaerales</taxon>
        <taxon>Sedimentisphaeraceae</taxon>
        <taxon>Sedimentisphaera</taxon>
    </lineage>
</organism>
<dbReference type="InterPro" id="IPR008991">
    <property type="entry name" value="Translation_prot_SH3-like_sf"/>
</dbReference>
<proteinExistence type="inferred from homology"/>
<keyword evidence="3 5" id="KW-0687">Ribonucleoprotein</keyword>
<comment type="function">
    <text evidence="5 6">This protein is located at the 30S-50S ribosomal subunit interface and may play a role in the structure and function of the aminoacyl-tRNA binding site.</text>
</comment>
<protein>
    <recommendedName>
        <fullName evidence="4 5">Large ribosomal subunit protein bL19</fullName>
    </recommendedName>
</protein>
<dbReference type="PANTHER" id="PTHR15680">
    <property type="entry name" value="RIBOSOMAL PROTEIN L19"/>
    <property type="match status" value="1"/>
</dbReference>
<dbReference type="OrthoDB" id="9803541at2"/>
<dbReference type="PIRSF" id="PIRSF002191">
    <property type="entry name" value="Ribosomal_L19"/>
    <property type="match status" value="1"/>
</dbReference>
<dbReference type="AlphaFoldDB" id="A0A1W6LIS3"/>
<name>A0A1W6LIS3_9BACT</name>
<dbReference type="InterPro" id="IPR001857">
    <property type="entry name" value="Ribosomal_bL19"/>
</dbReference>
<accession>A0A1W6LIS3</accession>
<evidence type="ECO:0000256" key="6">
    <source>
        <dbReference type="RuleBase" id="RU000559"/>
    </source>
</evidence>
<dbReference type="HAMAP" id="MF_00402">
    <property type="entry name" value="Ribosomal_bL19"/>
    <property type="match status" value="1"/>
</dbReference>
<dbReference type="Proteomes" id="UP000193334">
    <property type="component" value="Chromosome"/>
</dbReference>
<evidence type="ECO:0000313" key="7">
    <source>
        <dbReference type="EMBL" id="ARN55690.1"/>
    </source>
</evidence>
<comment type="similarity">
    <text evidence="1 5 6">Belongs to the bacterial ribosomal protein bL19 family.</text>
</comment>
<reference evidence="8" key="1">
    <citation type="submission" date="2017-04" db="EMBL/GenBank/DDBJ databases">
        <title>Comparative genomics and description of representatives of a novel lineage of planctomycetes thriving in anoxic sediments.</title>
        <authorList>
            <person name="Spring S."/>
            <person name="Bunk B."/>
            <person name="Sproer C."/>
        </authorList>
    </citation>
    <scope>NUCLEOTIDE SEQUENCE [LARGE SCALE GENOMIC DNA]</scope>
    <source>
        <strain evidence="8">ST-PulAB-D4</strain>
    </source>
</reference>
<dbReference type="NCBIfam" id="TIGR01024">
    <property type="entry name" value="rplS_bact"/>
    <property type="match status" value="1"/>
</dbReference>
<dbReference type="KEGG" id="pbp:STSP1_00053"/>
<dbReference type="SUPFAM" id="SSF50104">
    <property type="entry name" value="Translation proteins SH3-like domain"/>
    <property type="match status" value="1"/>
</dbReference>
<evidence type="ECO:0000256" key="3">
    <source>
        <dbReference type="ARBA" id="ARBA00023274"/>
    </source>
</evidence>
<dbReference type="EMBL" id="CP021023">
    <property type="protein sequence ID" value="ARN55690.1"/>
    <property type="molecule type" value="Genomic_DNA"/>
</dbReference>
<dbReference type="GO" id="GO:0022625">
    <property type="term" value="C:cytosolic large ribosomal subunit"/>
    <property type="evidence" value="ECO:0007669"/>
    <property type="project" value="TreeGrafter"/>
</dbReference>
<dbReference type="PRINTS" id="PR00061">
    <property type="entry name" value="RIBOSOMALL19"/>
</dbReference>
<evidence type="ECO:0000256" key="1">
    <source>
        <dbReference type="ARBA" id="ARBA00005781"/>
    </source>
</evidence>
<keyword evidence="2 5" id="KW-0689">Ribosomal protein</keyword>
<dbReference type="Pfam" id="PF01245">
    <property type="entry name" value="Ribosomal_L19"/>
    <property type="match status" value="1"/>
</dbReference>
<evidence type="ECO:0000256" key="5">
    <source>
        <dbReference type="HAMAP-Rule" id="MF_00402"/>
    </source>
</evidence>
<dbReference type="RefSeq" id="WP_085754422.1">
    <property type="nucleotide sequence ID" value="NZ_CP021023.1"/>
</dbReference>
<dbReference type="STRING" id="1941349.STSP1_00053"/>
<evidence type="ECO:0000256" key="2">
    <source>
        <dbReference type="ARBA" id="ARBA00022980"/>
    </source>
</evidence>
<dbReference type="PANTHER" id="PTHR15680:SF9">
    <property type="entry name" value="LARGE RIBOSOMAL SUBUNIT PROTEIN BL19M"/>
    <property type="match status" value="1"/>
</dbReference>
<gene>
    <name evidence="5 7" type="primary">rplS</name>
    <name evidence="7" type="ORF">STSP1_00053</name>
</gene>
<evidence type="ECO:0000256" key="4">
    <source>
        <dbReference type="ARBA" id="ARBA00035171"/>
    </source>
</evidence>
<dbReference type="InterPro" id="IPR038657">
    <property type="entry name" value="Ribosomal_bL19_sf"/>
</dbReference>
<keyword evidence="8" id="KW-1185">Reference proteome</keyword>
<dbReference type="GO" id="GO:0003735">
    <property type="term" value="F:structural constituent of ribosome"/>
    <property type="evidence" value="ECO:0007669"/>
    <property type="project" value="InterPro"/>
</dbReference>
<dbReference type="Gene3D" id="2.30.30.790">
    <property type="match status" value="1"/>
</dbReference>
<evidence type="ECO:0000313" key="8">
    <source>
        <dbReference type="Proteomes" id="UP000193334"/>
    </source>
</evidence>
<dbReference type="GO" id="GO:0006412">
    <property type="term" value="P:translation"/>
    <property type="evidence" value="ECO:0007669"/>
    <property type="project" value="UniProtKB-UniRule"/>
</dbReference>